<dbReference type="InterPro" id="IPR025877">
    <property type="entry name" value="MobA-like_NTP_Trfase"/>
</dbReference>
<name>A0ABX1PBY1_9CYAN</name>
<organism evidence="2 3">
    <name type="scientific">Brasilonema bromeliae SPC951</name>
    <dbReference type="NCBI Taxonomy" id="385972"/>
    <lineage>
        <taxon>Bacteria</taxon>
        <taxon>Bacillati</taxon>
        <taxon>Cyanobacteriota</taxon>
        <taxon>Cyanophyceae</taxon>
        <taxon>Nostocales</taxon>
        <taxon>Scytonemataceae</taxon>
        <taxon>Brasilonema</taxon>
        <taxon>Bromeliae group (in: Brasilonema)</taxon>
    </lineage>
</organism>
<dbReference type="PANTHER" id="PTHR43777:SF1">
    <property type="entry name" value="MOLYBDENUM COFACTOR CYTIDYLYLTRANSFERASE"/>
    <property type="match status" value="1"/>
</dbReference>
<protein>
    <submittedName>
        <fullName evidence="2">Nucleotidyltransferase family protein</fullName>
    </submittedName>
</protein>
<dbReference type="PANTHER" id="PTHR43777">
    <property type="entry name" value="MOLYBDENUM COFACTOR CYTIDYLYLTRANSFERASE"/>
    <property type="match status" value="1"/>
</dbReference>
<dbReference type="CDD" id="cd04182">
    <property type="entry name" value="GT_2_like_f"/>
    <property type="match status" value="1"/>
</dbReference>
<proteinExistence type="predicted"/>
<feature type="domain" description="MobA-like NTP transferase" evidence="1">
    <location>
        <begin position="16"/>
        <end position="180"/>
    </location>
</feature>
<reference evidence="2 3" key="1">
    <citation type="submission" date="2018-06" db="EMBL/GenBank/DDBJ databases">
        <title>Comparative genomics of Brasilonema spp. strains.</title>
        <authorList>
            <person name="Alvarenga D.O."/>
            <person name="Fiore M.F."/>
            <person name="Varani A.M."/>
        </authorList>
    </citation>
    <scope>NUCLEOTIDE SEQUENCE [LARGE SCALE GENOMIC DNA]</scope>
    <source>
        <strain evidence="2 3">SPC951</strain>
    </source>
</reference>
<dbReference type="SUPFAM" id="SSF53448">
    <property type="entry name" value="Nucleotide-diphospho-sugar transferases"/>
    <property type="match status" value="1"/>
</dbReference>
<accession>A0ABX1PBY1</accession>
<gene>
    <name evidence="2" type="ORF">DP116_21960</name>
</gene>
<comment type="caution">
    <text evidence="2">The sequence shown here is derived from an EMBL/GenBank/DDBJ whole genome shotgun (WGS) entry which is preliminary data.</text>
</comment>
<evidence type="ECO:0000259" key="1">
    <source>
        <dbReference type="Pfam" id="PF12804"/>
    </source>
</evidence>
<dbReference type="EMBL" id="QMEB01000209">
    <property type="protein sequence ID" value="NMG21970.1"/>
    <property type="molecule type" value="Genomic_DNA"/>
</dbReference>
<dbReference type="InterPro" id="IPR029044">
    <property type="entry name" value="Nucleotide-diphossugar_trans"/>
</dbReference>
<sequence length="207" mass="22131">MINSPQAENATSAIGAIILAAGASTRMGQPKQLLQFQGRSFLRHTVEVVVASVCNPIIVVLGAYAEKMRQEVSQLPVLVVENSQWDEGMGASIKVGMTALNAAAEEIEGVVLTLCDQPFISCNVINQLVAAYHSTGQGIIASEYAQTLGVPALFSHKFFSDLTSLEATSGAKQVIKKYSHEVFCLPFAAGAIDIDTPQDYERLLSQS</sequence>
<dbReference type="Proteomes" id="UP000718564">
    <property type="component" value="Unassembled WGS sequence"/>
</dbReference>
<dbReference type="Pfam" id="PF12804">
    <property type="entry name" value="NTP_transf_3"/>
    <property type="match status" value="1"/>
</dbReference>
<evidence type="ECO:0000313" key="3">
    <source>
        <dbReference type="Proteomes" id="UP000718564"/>
    </source>
</evidence>
<dbReference type="Gene3D" id="3.90.550.10">
    <property type="entry name" value="Spore Coat Polysaccharide Biosynthesis Protein SpsA, Chain A"/>
    <property type="match status" value="1"/>
</dbReference>
<dbReference type="RefSeq" id="WP_169157190.1">
    <property type="nucleotide sequence ID" value="NZ_CAWPJE010000206.1"/>
</dbReference>
<keyword evidence="3" id="KW-1185">Reference proteome</keyword>
<evidence type="ECO:0000313" key="2">
    <source>
        <dbReference type="EMBL" id="NMG21970.1"/>
    </source>
</evidence>